<feature type="compositionally biased region" description="Polar residues" evidence="2">
    <location>
        <begin position="359"/>
        <end position="369"/>
    </location>
</feature>
<reference evidence="3" key="1">
    <citation type="journal article" date="2020" name="Stud. Mycol.">
        <title>101 Dothideomycetes genomes: a test case for predicting lifestyles and emergence of pathogens.</title>
        <authorList>
            <person name="Haridas S."/>
            <person name="Albert R."/>
            <person name="Binder M."/>
            <person name="Bloem J."/>
            <person name="Labutti K."/>
            <person name="Salamov A."/>
            <person name="Andreopoulos B."/>
            <person name="Baker S."/>
            <person name="Barry K."/>
            <person name="Bills G."/>
            <person name="Bluhm B."/>
            <person name="Cannon C."/>
            <person name="Castanera R."/>
            <person name="Culley D."/>
            <person name="Daum C."/>
            <person name="Ezra D."/>
            <person name="Gonzalez J."/>
            <person name="Henrissat B."/>
            <person name="Kuo A."/>
            <person name="Liang C."/>
            <person name="Lipzen A."/>
            <person name="Lutzoni F."/>
            <person name="Magnuson J."/>
            <person name="Mondo S."/>
            <person name="Nolan M."/>
            <person name="Ohm R."/>
            <person name="Pangilinan J."/>
            <person name="Park H.-J."/>
            <person name="Ramirez L."/>
            <person name="Alfaro M."/>
            <person name="Sun H."/>
            <person name="Tritt A."/>
            <person name="Yoshinaga Y."/>
            <person name="Zwiers L.-H."/>
            <person name="Turgeon B."/>
            <person name="Goodwin S."/>
            <person name="Spatafora J."/>
            <person name="Crous P."/>
            <person name="Grigoriev I."/>
        </authorList>
    </citation>
    <scope>NUCLEOTIDE SEQUENCE</scope>
    <source>
        <strain evidence="3">HMLAC05119</strain>
    </source>
</reference>
<feature type="compositionally biased region" description="Low complexity" evidence="2">
    <location>
        <begin position="280"/>
        <end position="293"/>
    </location>
</feature>
<evidence type="ECO:0000313" key="4">
    <source>
        <dbReference type="Proteomes" id="UP000800096"/>
    </source>
</evidence>
<sequence length="1515" mass="165681">MQNYGQPPGYQRPGSTASFAGQNQAPNPQWEQPQQQVAGGYNPGTYGAMPGGQQAYPGQPPPPPPKPQGFAAAVQQQQTQSWVQQSQQTASNVPHQQGGYPTQSGAQGPQQPYNAAAPPPPSATPGGSYFPPAQSGRPVSVYGASQVGSFVNHSQLGTPQQSTVMSPNEQQPAYIPPSLTGQGVQAYMPSNTNPIPGVYVPPPPDVPAWQHAQHAPLQGGQKKFRYTKPTVDPSFYAQGYQGVQPAQPPALPPHPVQYAQPQQGAPHPQQPPGPPPPDQFAPQQPQHQPQQQPYGNHYEQPGQPYQPLTNNMPYYPNLQEQQMQRPEQYQHHQGHAPAMASNMSKPNNEWEHPPGYGASNVSKPYNQWNLPAPAPAGQTYAQHHKNAPSMGQQPQWQPGNSQAQGSQGSFTGPQYVSSPGQEIQAPKPLGRTDTASSEFFAQPSPQSQPVSPIHNVQSTSYSSRQSVGLGRNGSVSSIALANLQAQREGSKTSSPRPAPPKLPTPPPTRDEKSKFSVLGAGGPSDWEHFGDDAEIDDEELYARKPRPVQLDSTEISAKQLEQSSGASSPSTHGWPSPATQTVQTVRRDTYGYQPTPPLAVAQLVERPASQSPPQAFVISDAAPEPLHISPKPNQGSRSSSTQRVMDLSDDAWQLSKQRTLVQSESQYQTPSVQQSSVQDDADRAAQPVSGQVRQQMPTQQLHQPPPVTTTFALSEGGMNIQDRTPTQDSSAWKSALDEKHAVELRVKDETLELLRADAEQEKADLCAQIKKLKLESENAMAQIIREKDVLQKRIESMETDAQQIKWNAEAAIKEKDLAVERLKEDVEGKEQNVEERDVIIADLRRELEAEKSKELVKITPTPAELIPDMDPWYAGSLERFIVMLRSEAGEPNVEDKIKTFKGFLKAESEIRGIEYHDAPLPASVLPTPEQKASNMSEPVASREELNVQVPKAVAEPPDEEDFEYSPGGRPLLARAPTMPVNDNAPVQQYAGPSTYSTTILTPTSSVDDDSNKTPVQSPPEKLPQPLYKAYVPPALFSTDSAASVHGQSIADVPAPVPLLPRPRSSEQRPISSSSTGKHHDEIFFGAPGQTASASENRSTSSDGATPDVSILAPLAFSSNRSVSMTQPSKKDPSEVLAELLPAHTAPAAPNNLIEQVRSKLSQLEKVTENVDDLTKEWDKKAAVTRKQNDSARRQRQELNEESNDEAFNNEELSYATLNVLEEEFKQKENDLKAKEDRDEYASYVEAVFDPVYDALQTDIKALMGLYFDAEVYLHTSKSGITSLEPSTLSTLASLSLLQDVHNAILERQDRVVAVVAERDKRYKKTEIQPLYAAGNISQMKIVAKHFDTAEKQAHIRALRDKAGRISDLVRKAEEVVVSAIGFEQGEIKSIVSSMGALQDAQTDPNLLSRATETLSRLRSSTKSLLRIFNALEMSQNAAVLDADIAQAKLEGDTELVGRLEEEKIMGEEKFLAEFARRVGVVEQGGEEVEVWLGERDKERRFSSALEEAKRRNGDV</sequence>
<feature type="compositionally biased region" description="Polar residues" evidence="2">
    <location>
        <begin position="473"/>
        <end position="494"/>
    </location>
</feature>
<feature type="compositionally biased region" description="Low complexity" evidence="2">
    <location>
        <begin position="442"/>
        <end position="452"/>
    </location>
</feature>
<name>A0A6A5QLR1_AMPQU</name>
<feature type="compositionally biased region" description="Low complexity" evidence="2">
    <location>
        <begin position="256"/>
        <end position="267"/>
    </location>
</feature>
<evidence type="ECO:0000256" key="1">
    <source>
        <dbReference type="SAM" id="Coils"/>
    </source>
</evidence>
<keyword evidence="1" id="KW-0175">Coiled coil</keyword>
<feature type="region of interest" description="Disordered" evidence="2">
    <location>
        <begin position="1"/>
        <end position="607"/>
    </location>
</feature>
<feature type="compositionally biased region" description="Polar residues" evidence="2">
    <location>
        <begin position="179"/>
        <end position="193"/>
    </location>
</feature>
<feature type="region of interest" description="Disordered" evidence="2">
    <location>
        <begin position="1181"/>
        <end position="1209"/>
    </location>
</feature>
<feature type="region of interest" description="Disordered" evidence="2">
    <location>
        <begin position="975"/>
        <end position="1025"/>
    </location>
</feature>
<feature type="compositionally biased region" description="Acidic residues" evidence="2">
    <location>
        <begin position="1199"/>
        <end position="1208"/>
    </location>
</feature>
<proteinExistence type="predicted"/>
<accession>A0A6A5QLR1</accession>
<feature type="compositionally biased region" description="Pro residues" evidence="2">
    <location>
        <begin position="496"/>
        <end position="507"/>
    </location>
</feature>
<feature type="compositionally biased region" description="Pro residues" evidence="2">
    <location>
        <begin position="58"/>
        <end position="67"/>
    </location>
</feature>
<dbReference type="Proteomes" id="UP000800096">
    <property type="component" value="Unassembled WGS sequence"/>
</dbReference>
<feature type="compositionally biased region" description="Pro residues" evidence="2">
    <location>
        <begin position="246"/>
        <end position="255"/>
    </location>
</feature>
<feature type="compositionally biased region" description="Polar residues" evidence="2">
    <location>
        <begin position="550"/>
        <end position="584"/>
    </location>
</feature>
<feature type="compositionally biased region" description="Polar residues" evidence="2">
    <location>
        <begin position="688"/>
        <end position="706"/>
    </location>
</feature>
<feature type="compositionally biased region" description="Basic and acidic residues" evidence="2">
    <location>
        <begin position="1181"/>
        <end position="1198"/>
    </location>
</feature>
<feature type="compositionally biased region" description="Pro residues" evidence="2">
    <location>
        <begin position="268"/>
        <end position="279"/>
    </location>
</feature>
<feature type="compositionally biased region" description="Polar residues" evidence="2">
    <location>
        <begin position="662"/>
        <end position="678"/>
    </location>
</feature>
<keyword evidence="4" id="KW-1185">Reference proteome</keyword>
<evidence type="ECO:0000256" key="2">
    <source>
        <dbReference type="SAM" id="MobiDB-lite"/>
    </source>
</evidence>
<feature type="compositionally biased region" description="Low complexity" evidence="2">
    <location>
        <begin position="68"/>
        <end position="90"/>
    </location>
</feature>
<gene>
    <name evidence="3" type="ORF">BDU57DRAFT_596802</name>
</gene>
<feature type="compositionally biased region" description="Low complexity" evidence="2">
    <location>
        <begin position="47"/>
        <end position="57"/>
    </location>
</feature>
<feature type="compositionally biased region" description="Polar residues" evidence="2">
    <location>
        <begin position="454"/>
        <end position="466"/>
    </location>
</feature>
<feature type="region of interest" description="Disordered" evidence="2">
    <location>
        <begin position="624"/>
        <end position="644"/>
    </location>
</feature>
<feature type="compositionally biased region" description="Polar residues" evidence="2">
    <location>
        <begin position="91"/>
        <end position="104"/>
    </location>
</feature>
<feature type="compositionally biased region" description="Polar residues" evidence="2">
    <location>
        <begin position="631"/>
        <end position="643"/>
    </location>
</feature>
<feature type="compositionally biased region" description="Polar residues" evidence="2">
    <location>
        <begin position="389"/>
        <end position="421"/>
    </location>
</feature>
<feature type="compositionally biased region" description="Polar residues" evidence="2">
    <location>
        <begin position="984"/>
        <end position="1005"/>
    </location>
</feature>
<feature type="region of interest" description="Disordered" evidence="2">
    <location>
        <begin position="662"/>
        <end position="706"/>
    </location>
</feature>
<evidence type="ECO:0000313" key="3">
    <source>
        <dbReference type="EMBL" id="KAF1914987.1"/>
    </source>
</evidence>
<feature type="compositionally biased region" description="Polar residues" evidence="2">
    <location>
        <begin position="13"/>
        <end position="37"/>
    </location>
</feature>
<dbReference type="EMBL" id="ML979137">
    <property type="protein sequence ID" value="KAF1914987.1"/>
    <property type="molecule type" value="Genomic_DNA"/>
</dbReference>
<feature type="compositionally biased region" description="Low complexity" evidence="2">
    <location>
        <begin position="105"/>
        <end position="116"/>
    </location>
</feature>
<organism evidence="3 4">
    <name type="scientific">Ampelomyces quisqualis</name>
    <name type="common">Powdery mildew agent</name>
    <dbReference type="NCBI Taxonomy" id="50730"/>
    <lineage>
        <taxon>Eukaryota</taxon>
        <taxon>Fungi</taxon>
        <taxon>Dikarya</taxon>
        <taxon>Ascomycota</taxon>
        <taxon>Pezizomycotina</taxon>
        <taxon>Dothideomycetes</taxon>
        <taxon>Pleosporomycetidae</taxon>
        <taxon>Pleosporales</taxon>
        <taxon>Pleosporineae</taxon>
        <taxon>Phaeosphaeriaceae</taxon>
        <taxon>Ampelomyces</taxon>
    </lineage>
</organism>
<feature type="region of interest" description="Disordered" evidence="2">
    <location>
        <begin position="1053"/>
        <end position="1106"/>
    </location>
</feature>
<dbReference type="OrthoDB" id="1883964at2759"/>
<feature type="compositionally biased region" description="Polar residues" evidence="2">
    <location>
        <begin position="146"/>
        <end position="171"/>
    </location>
</feature>
<feature type="coiled-coil region" evidence="1">
    <location>
        <begin position="755"/>
        <end position="832"/>
    </location>
</feature>
<protein>
    <submittedName>
        <fullName evidence="3">Uncharacterized protein</fullName>
    </submittedName>
</protein>
<feature type="compositionally biased region" description="Polar residues" evidence="2">
    <location>
        <begin position="1089"/>
        <end position="1103"/>
    </location>
</feature>